<accession>A0A6B0TZF1</accession>
<sequence>MDSTALTYTIAGTLFLAVLVGWCLRWMFSRLNRANRGDPSAQGDMAARLLAAEEAQKMAEAKLVSVEVDLHKKLSQTEAELAATFETLGSVRRELEAANHALAAREGN</sequence>
<reference evidence="2 3" key="1">
    <citation type="submission" date="2019-12" db="EMBL/GenBank/DDBJ databases">
        <title>Strain KN286 was isolated from seawater, which was collected from Caroline Seamount in the tropical western Pacific.</title>
        <authorList>
            <person name="Wang Q."/>
        </authorList>
    </citation>
    <scope>NUCLEOTIDE SEQUENCE [LARGE SCALE GENOMIC DNA]</scope>
    <source>
        <strain evidence="2 3">KN286</strain>
    </source>
</reference>
<dbReference type="AlphaFoldDB" id="A0A6B0TZF1"/>
<name>A0A6B0TZF1_9RHOB</name>
<protein>
    <submittedName>
        <fullName evidence="2">Uncharacterized protein</fullName>
    </submittedName>
</protein>
<feature type="transmembrane region" description="Helical" evidence="1">
    <location>
        <begin position="6"/>
        <end position="28"/>
    </location>
</feature>
<comment type="caution">
    <text evidence="2">The sequence shown here is derived from an EMBL/GenBank/DDBJ whole genome shotgun (WGS) entry which is preliminary data.</text>
</comment>
<evidence type="ECO:0000313" key="2">
    <source>
        <dbReference type="EMBL" id="MXU66788.1"/>
    </source>
</evidence>
<dbReference type="EMBL" id="WUWG01000008">
    <property type="protein sequence ID" value="MXU66788.1"/>
    <property type="molecule type" value="Genomic_DNA"/>
</dbReference>
<gene>
    <name evidence="2" type="ORF">GSH16_15165</name>
</gene>
<dbReference type="RefSeq" id="WP_160856459.1">
    <property type="nucleotide sequence ID" value="NZ_WUWG01000008.1"/>
</dbReference>
<keyword evidence="1" id="KW-1133">Transmembrane helix</keyword>
<organism evidence="2 3">
    <name type="scientific">Oceanomicrobium pacificus</name>
    <dbReference type="NCBI Taxonomy" id="2692916"/>
    <lineage>
        <taxon>Bacteria</taxon>
        <taxon>Pseudomonadati</taxon>
        <taxon>Pseudomonadota</taxon>
        <taxon>Alphaproteobacteria</taxon>
        <taxon>Rhodobacterales</taxon>
        <taxon>Paracoccaceae</taxon>
        <taxon>Oceanomicrobium</taxon>
    </lineage>
</organism>
<keyword evidence="1" id="KW-0472">Membrane</keyword>
<dbReference type="Proteomes" id="UP000436016">
    <property type="component" value="Unassembled WGS sequence"/>
</dbReference>
<keyword evidence="1" id="KW-0812">Transmembrane</keyword>
<keyword evidence="3" id="KW-1185">Reference proteome</keyword>
<evidence type="ECO:0000256" key="1">
    <source>
        <dbReference type="SAM" id="Phobius"/>
    </source>
</evidence>
<proteinExistence type="predicted"/>
<evidence type="ECO:0000313" key="3">
    <source>
        <dbReference type="Proteomes" id="UP000436016"/>
    </source>
</evidence>